<dbReference type="EMBL" id="JACSNR010000010">
    <property type="protein sequence ID" value="MBM6924100.1"/>
    <property type="molecule type" value="Genomic_DNA"/>
</dbReference>
<accession>A0ABS2GNL3</accession>
<evidence type="ECO:0000313" key="4">
    <source>
        <dbReference type="Proteomes" id="UP000724149"/>
    </source>
</evidence>
<keyword evidence="2" id="KW-1277">Toxin-antitoxin system</keyword>
<dbReference type="RefSeq" id="WP_204721796.1">
    <property type="nucleotide sequence ID" value="NZ_JACSNR010000010.1"/>
</dbReference>
<dbReference type="Proteomes" id="UP000724149">
    <property type="component" value="Unassembled WGS sequence"/>
</dbReference>
<name>A0ABS2GNL3_9FIRM</name>
<reference evidence="3 4" key="1">
    <citation type="journal article" date="2021" name="Sci. Rep.">
        <title>The distribution of antibiotic resistance genes in chicken gut microbiota commensals.</title>
        <authorList>
            <person name="Juricova H."/>
            <person name="Matiasovicova J."/>
            <person name="Kubasova T."/>
            <person name="Cejkova D."/>
            <person name="Rychlik I."/>
        </authorList>
    </citation>
    <scope>NUCLEOTIDE SEQUENCE [LARGE SCALE GENOMIC DNA]</scope>
    <source>
        <strain evidence="3 4">An564</strain>
    </source>
</reference>
<dbReference type="PANTHER" id="PTHR38781:SF1">
    <property type="entry name" value="ANTITOXIN DINJ-RELATED"/>
    <property type="match status" value="1"/>
</dbReference>
<dbReference type="Gene3D" id="1.10.1220.10">
    <property type="entry name" value="Met repressor-like"/>
    <property type="match status" value="1"/>
</dbReference>
<keyword evidence="4" id="KW-1185">Reference proteome</keyword>
<dbReference type="InterPro" id="IPR007337">
    <property type="entry name" value="RelB/DinJ"/>
</dbReference>
<organism evidence="3 4">
    <name type="scientific">Hydrogenoanaerobacterium saccharovorans</name>
    <dbReference type="NCBI Taxonomy" id="474960"/>
    <lineage>
        <taxon>Bacteria</taxon>
        <taxon>Bacillati</taxon>
        <taxon>Bacillota</taxon>
        <taxon>Clostridia</taxon>
        <taxon>Eubacteriales</taxon>
        <taxon>Oscillospiraceae</taxon>
        <taxon>Hydrogenoanaerobacterium</taxon>
    </lineage>
</organism>
<evidence type="ECO:0000256" key="2">
    <source>
        <dbReference type="ARBA" id="ARBA00022649"/>
    </source>
</evidence>
<sequence>MASLNMRIDDDLKAAVDLICDNIGITTTAAVTMFLKQMVRVNGLPFEVKADPFYSAENMAALAQSLAQLKNGKVVEKSLAELESMANG</sequence>
<dbReference type="InterPro" id="IPR013321">
    <property type="entry name" value="Arc_rbn_hlx_hlx"/>
</dbReference>
<dbReference type="NCBIfam" id="TIGR02384">
    <property type="entry name" value="RelB_DinJ"/>
    <property type="match status" value="1"/>
</dbReference>
<evidence type="ECO:0000256" key="1">
    <source>
        <dbReference type="ARBA" id="ARBA00010562"/>
    </source>
</evidence>
<comment type="similarity">
    <text evidence="1">Belongs to the RelB/DinJ antitoxin family.</text>
</comment>
<evidence type="ECO:0000313" key="3">
    <source>
        <dbReference type="EMBL" id="MBM6924100.1"/>
    </source>
</evidence>
<dbReference type="Pfam" id="PF04221">
    <property type="entry name" value="RelB"/>
    <property type="match status" value="1"/>
</dbReference>
<dbReference type="PANTHER" id="PTHR38781">
    <property type="entry name" value="ANTITOXIN DINJ-RELATED"/>
    <property type="match status" value="1"/>
</dbReference>
<protein>
    <submittedName>
        <fullName evidence="3">Type II toxin-antitoxin system RelB/DinJ family antitoxin</fullName>
    </submittedName>
</protein>
<gene>
    <name evidence="3" type="ORF">H9X81_10435</name>
</gene>
<proteinExistence type="inferred from homology"/>
<comment type="caution">
    <text evidence="3">The sequence shown here is derived from an EMBL/GenBank/DDBJ whole genome shotgun (WGS) entry which is preliminary data.</text>
</comment>